<reference evidence="6" key="1">
    <citation type="submission" date="2017-10" db="EMBL/GenBank/DDBJ databases">
        <authorList>
            <person name="Toshchakov S.V."/>
            <person name="Goeva M.A."/>
        </authorList>
    </citation>
    <scope>NUCLEOTIDE SEQUENCE [LARGE SCALE GENOMIC DNA]</scope>
    <source>
        <strain evidence="6">JR1/69-1-13</strain>
    </source>
</reference>
<evidence type="ECO:0000313" key="6">
    <source>
        <dbReference type="Proteomes" id="UP000245048"/>
    </source>
</evidence>
<evidence type="ECO:0000313" key="5">
    <source>
        <dbReference type="EMBL" id="PWC28116.1"/>
    </source>
</evidence>
<sequence>MSMINAYDPKATNGVGTREQAMIARRQKLLGPAYRLFYANPVHLVRGEGVWLYDPDGNAYLDVYNNVASVGHCHPHVVAALARQAATLNTHTRYLNPVILDYAEKLLGYFPEPLGHVMFTCTGSEANDLAFRVARSHTGGTGFIVTQLAYHGVTVAISEMSPSLGSHVTLGAHVRTVPAPDLYRGGPGVAERLAADVRAAIADMRAHGITPAALLVDTIFSSDGVFADPAGFLAPAVAAIREAGGLFIADEVQPGFGRTGEAMWGFQRHGLVPDIVTMGKPMGNGHPIAAMVSRPDILARFGEATRYFNTFGGNPVSCAVGQAVLEVIEGEGLVENARTTGAFLAAGLRKLAERHALIGDVRGAGLFVGVELVTDRATKAPATAETARLVNGLRERRVLISAAGPHANILKIRPPLVFRQEHAEHFLAAVDAVLGEIGGG</sequence>
<dbReference type="InterPro" id="IPR015422">
    <property type="entry name" value="PyrdxlP-dep_Trfase_small"/>
</dbReference>
<dbReference type="AlphaFoldDB" id="A0A2U1V2J1"/>
<name>A0A2U1V2J1_9PROT</name>
<dbReference type="RefSeq" id="WP_109517683.1">
    <property type="nucleotide sequence ID" value="NZ_PDOA01000009.1"/>
</dbReference>
<dbReference type="InterPro" id="IPR049704">
    <property type="entry name" value="Aminotrans_3_PPA_site"/>
</dbReference>
<dbReference type="GO" id="GO:0030170">
    <property type="term" value="F:pyridoxal phosphate binding"/>
    <property type="evidence" value="ECO:0007669"/>
    <property type="project" value="InterPro"/>
</dbReference>
<evidence type="ECO:0000256" key="2">
    <source>
        <dbReference type="ARBA" id="ARBA00008954"/>
    </source>
</evidence>
<dbReference type="SUPFAM" id="SSF53383">
    <property type="entry name" value="PLP-dependent transferases"/>
    <property type="match status" value="1"/>
</dbReference>
<gene>
    <name evidence="5" type="ORF">CR165_14320</name>
</gene>
<evidence type="ECO:0000256" key="1">
    <source>
        <dbReference type="ARBA" id="ARBA00001933"/>
    </source>
</evidence>
<dbReference type="PANTHER" id="PTHR45688">
    <property type="match status" value="1"/>
</dbReference>
<dbReference type="OrthoDB" id="9801834at2"/>
<protein>
    <submittedName>
        <fullName evidence="5">Aspartate aminotransferase family protein</fullName>
    </submittedName>
</protein>
<evidence type="ECO:0000256" key="3">
    <source>
        <dbReference type="ARBA" id="ARBA00022898"/>
    </source>
</evidence>
<dbReference type="Proteomes" id="UP000245048">
    <property type="component" value="Unassembled WGS sequence"/>
</dbReference>
<dbReference type="PANTHER" id="PTHR45688:SF13">
    <property type="entry name" value="ALANINE--GLYOXYLATE AMINOTRANSFERASE 2-LIKE"/>
    <property type="match status" value="1"/>
</dbReference>
<comment type="cofactor">
    <cofactor evidence="1">
        <name>pyridoxal 5'-phosphate</name>
        <dbReference type="ChEBI" id="CHEBI:597326"/>
    </cofactor>
</comment>
<comment type="similarity">
    <text evidence="2 4">Belongs to the class-III pyridoxal-phosphate-dependent aminotransferase family.</text>
</comment>
<dbReference type="Gene3D" id="3.90.1150.10">
    <property type="entry name" value="Aspartate Aminotransferase, domain 1"/>
    <property type="match status" value="1"/>
</dbReference>
<dbReference type="InterPro" id="IPR015421">
    <property type="entry name" value="PyrdxlP-dep_Trfase_major"/>
</dbReference>
<keyword evidence="6" id="KW-1185">Reference proteome</keyword>
<keyword evidence="3 4" id="KW-0663">Pyridoxal phosphate</keyword>
<proteinExistence type="inferred from homology"/>
<dbReference type="Pfam" id="PF00202">
    <property type="entry name" value="Aminotran_3"/>
    <property type="match status" value="1"/>
</dbReference>
<evidence type="ECO:0000256" key="4">
    <source>
        <dbReference type="RuleBase" id="RU003560"/>
    </source>
</evidence>
<dbReference type="InterPro" id="IPR015424">
    <property type="entry name" value="PyrdxlP-dep_Trfase"/>
</dbReference>
<dbReference type="InterPro" id="IPR005814">
    <property type="entry name" value="Aminotrans_3"/>
</dbReference>
<dbReference type="Gene3D" id="3.40.640.10">
    <property type="entry name" value="Type I PLP-dependent aspartate aminotransferase-like (Major domain)"/>
    <property type="match status" value="1"/>
</dbReference>
<dbReference type="PIRSF" id="PIRSF000521">
    <property type="entry name" value="Transaminase_4ab_Lys_Orn"/>
    <property type="match status" value="1"/>
</dbReference>
<dbReference type="GO" id="GO:0008483">
    <property type="term" value="F:transaminase activity"/>
    <property type="evidence" value="ECO:0007669"/>
    <property type="project" value="UniProtKB-KW"/>
</dbReference>
<keyword evidence="5" id="KW-0032">Aminotransferase</keyword>
<dbReference type="CDD" id="cd00610">
    <property type="entry name" value="OAT_like"/>
    <property type="match status" value="1"/>
</dbReference>
<keyword evidence="5" id="KW-0808">Transferase</keyword>
<accession>A0A2U1V2J1</accession>
<comment type="caution">
    <text evidence="5">The sequence shown here is derived from an EMBL/GenBank/DDBJ whole genome shotgun (WGS) entry which is preliminary data.</text>
</comment>
<organism evidence="5 6">
    <name type="scientific">Teichococcus aestuarii</name>
    <dbReference type="NCBI Taxonomy" id="568898"/>
    <lineage>
        <taxon>Bacteria</taxon>
        <taxon>Pseudomonadati</taxon>
        <taxon>Pseudomonadota</taxon>
        <taxon>Alphaproteobacteria</taxon>
        <taxon>Acetobacterales</taxon>
        <taxon>Roseomonadaceae</taxon>
        <taxon>Roseomonas</taxon>
    </lineage>
</organism>
<dbReference type="EMBL" id="PDOA01000009">
    <property type="protein sequence ID" value="PWC28116.1"/>
    <property type="molecule type" value="Genomic_DNA"/>
</dbReference>
<dbReference type="PROSITE" id="PS00600">
    <property type="entry name" value="AA_TRANSFER_CLASS_3"/>
    <property type="match status" value="1"/>
</dbReference>